<dbReference type="GO" id="GO:0016757">
    <property type="term" value="F:glycosyltransferase activity"/>
    <property type="evidence" value="ECO:0007669"/>
    <property type="project" value="UniProtKB-KW"/>
</dbReference>
<dbReference type="PANTHER" id="PTHR43630">
    <property type="entry name" value="POLY-BETA-1,6-N-ACETYL-D-GLUCOSAMINE SYNTHASE"/>
    <property type="match status" value="1"/>
</dbReference>
<gene>
    <name evidence="6" type="ORF">SAMN04488027_10378</name>
</gene>
<dbReference type="Proteomes" id="UP000199296">
    <property type="component" value="Unassembled WGS sequence"/>
</dbReference>
<name>A0A1G7V4T0_9FLAO</name>
<keyword evidence="4" id="KW-1133">Transmembrane helix</keyword>
<proteinExistence type="inferred from homology"/>
<dbReference type="Gene3D" id="3.90.550.10">
    <property type="entry name" value="Spore Coat Polysaccharide Biosynthesis Protein SpsA, Chain A"/>
    <property type="match status" value="1"/>
</dbReference>
<keyword evidence="4" id="KW-0472">Membrane</keyword>
<dbReference type="Pfam" id="PF00535">
    <property type="entry name" value="Glycos_transf_2"/>
    <property type="match status" value="1"/>
</dbReference>
<evidence type="ECO:0000313" key="7">
    <source>
        <dbReference type="Proteomes" id="UP000199296"/>
    </source>
</evidence>
<feature type="transmembrane region" description="Helical" evidence="4">
    <location>
        <begin position="279"/>
        <end position="299"/>
    </location>
</feature>
<keyword evidence="7" id="KW-1185">Reference proteome</keyword>
<dbReference type="RefSeq" id="WP_093365647.1">
    <property type="nucleotide sequence ID" value="NZ_FNCW01000003.1"/>
</dbReference>
<evidence type="ECO:0000256" key="2">
    <source>
        <dbReference type="ARBA" id="ARBA00022676"/>
    </source>
</evidence>
<organism evidence="6 7">
    <name type="scientific">Psychroflexus sediminis</name>
    <dbReference type="NCBI Taxonomy" id="470826"/>
    <lineage>
        <taxon>Bacteria</taxon>
        <taxon>Pseudomonadati</taxon>
        <taxon>Bacteroidota</taxon>
        <taxon>Flavobacteriia</taxon>
        <taxon>Flavobacteriales</taxon>
        <taxon>Flavobacteriaceae</taxon>
        <taxon>Psychroflexus</taxon>
    </lineage>
</organism>
<comment type="similarity">
    <text evidence="1">Belongs to the glycosyltransferase 2 family.</text>
</comment>
<dbReference type="OrthoDB" id="9800276at2"/>
<keyword evidence="2" id="KW-0328">Glycosyltransferase</keyword>
<keyword evidence="3 6" id="KW-0808">Transferase</keyword>
<evidence type="ECO:0000259" key="5">
    <source>
        <dbReference type="Pfam" id="PF00535"/>
    </source>
</evidence>
<dbReference type="AlphaFoldDB" id="A0A1G7V4T0"/>
<dbReference type="SUPFAM" id="SSF53448">
    <property type="entry name" value="Nucleotide-diphospho-sugar transferases"/>
    <property type="match status" value="1"/>
</dbReference>
<evidence type="ECO:0000313" key="6">
    <source>
        <dbReference type="EMBL" id="SDG54766.1"/>
    </source>
</evidence>
<dbReference type="InterPro" id="IPR001173">
    <property type="entry name" value="Glyco_trans_2-like"/>
</dbReference>
<evidence type="ECO:0000256" key="4">
    <source>
        <dbReference type="SAM" id="Phobius"/>
    </source>
</evidence>
<evidence type="ECO:0000256" key="1">
    <source>
        <dbReference type="ARBA" id="ARBA00006739"/>
    </source>
</evidence>
<reference evidence="6 7" key="1">
    <citation type="submission" date="2016-10" db="EMBL/GenBank/DDBJ databases">
        <authorList>
            <person name="de Groot N.N."/>
        </authorList>
    </citation>
    <scope>NUCLEOTIDE SEQUENCE [LARGE SCALE GENOMIC DNA]</scope>
    <source>
        <strain evidence="6 7">DSM 19803</strain>
    </source>
</reference>
<dbReference type="PANTHER" id="PTHR43630:SF1">
    <property type="entry name" value="POLY-BETA-1,6-N-ACETYL-D-GLUCOSAMINE SYNTHASE"/>
    <property type="match status" value="1"/>
</dbReference>
<evidence type="ECO:0000256" key="3">
    <source>
        <dbReference type="ARBA" id="ARBA00022679"/>
    </source>
</evidence>
<keyword evidence="4" id="KW-0812">Transmembrane</keyword>
<sequence length="366" mass="41835">MKIILLLFLISTVYILIQQFKIVGLFSKHTSPPSPHKNTKTPVSIVICAKNEAENLSKNLKFVLNQKYFEFEVIIVDDFSTDLTSEIIKKYQENFANLKLIRPWENTSNSKRDALKTGVLASSFERILLTDADCRPVSENWISSMCAQLSPSTSCVLGYSPYLQHSSFLNFIIQFETLQTAGLYLSQAIDNKAYMGVGRNVMYTKNLFLDSENFENEKHLTSGDDDLLIQQISDKSTITVSLSSDSFVISQPKTSWRSWWKQKLRHYSTAPYYKPTNQLFLGLYHISHAVFWLTCVLLLFTHFSKIAAVILVIYVICKSLLIVNYGKTLKVSKSVLFIWPILEACLLCLQIGLGVNSRFKKQKSWQ</sequence>
<accession>A0A1G7V4T0</accession>
<dbReference type="EMBL" id="FNCW01000003">
    <property type="protein sequence ID" value="SDG54766.1"/>
    <property type="molecule type" value="Genomic_DNA"/>
</dbReference>
<protein>
    <submittedName>
        <fullName evidence="6">Glycosyltransferase, catalytic subunit of cellulose synthase and poly-beta-1,6-N-acetylglucosamine synthase</fullName>
    </submittedName>
</protein>
<dbReference type="STRING" id="470826.SAMN04488027_10378"/>
<feature type="transmembrane region" description="Helical" evidence="4">
    <location>
        <begin position="337"/>
        <end position="355"/>
    </location>
</feature>
<feature type="domain" description="Glycosyltransferase 2-like" evidence="5">
    <location>
        <begin position="44"/>
        <end position="161"/>
    </location>
</feature>
<feature type="transmembrane region" description="Helical" evidence="4">
    <location>
        <begin position="306"/>
        <end position="325"/>
    </location>
</feature>
<dbReference type="InterPro" id="IPR029044">
    <property type="entry name" value="Nucleotide-diphossugar_trans"/>
</dbReference>